<dbReference type="SUPFAM" id="SSF53067">
    <property type="entry name" value="Actin-like ATPase domain"/>
    <property type="match status" value="2"/>
</dbReference>
<evidence type="ECO:0000259" key="1">
    <source>
        <dbReference type="Pfam" id="PF01869"/>
    </source>
</evidence>
<sequence>MDYMLLVGVDAGGTKTASVSAECVSGKGKILNRYVTKGANFHNVGLRRAYSRIATAVREVSGDRKPDVVVLGIAGLDSKYDEIVLRETLKDLGGKVVMDNDSFFVLYGNVKGGKGAVTISGTGSVVLGYDGTNKIRAEGAGWFLSDTGSAYWVGREALRYVTRVLQGREEGSPMVERIMRSIRAKDLDDIIYWVYHKGHRVERVAGIAKVVDSSSEAGDMKAKELLRRGAELLAEAAVYVARIVNVDQVIISGGMFSSTTYTNSFREVLSRFNLETRRTEVSPEYGALLYASRLKGCDLIT</sequence>
<evidence type="ECO:0000313" key="3">
    <source>
        <dbReference type="Proteomes" id="UP000003980"/>
    </source>
</evidence>
<keyword evidence="3" id="KW-1185">Reference proteome</keyword>
<dbReference type="eggNOG" id="arCOG03659">
    <property type="taxonomic scope" value="Archaea"/>
</dbReference>
<dbReference type="InterPro" id="IPR043129">
    <property type="entry name" value="ATPase_NBD"/>
</dbReference>
<dbReference type="PANTHER" id="PTHR43190:SF3">
    <property type="entry name" value="N-ACETYL-D-GLUCOSAMINE KINASE"/>
    <property type="match status" value="1"/>
</dbReference>
<dbReference type="InterPro" id="IPR002731">
    <property type="entry name" value="ATPase_BadF"/>
</dbReference>
<dbReference type="HOGENOM" id="CLU_016274_1_0_2"/>
<dbReference type="Pfam" id="PF01869">
    <property type="entry name" value="BcrAD_BadFG"/>
    <property type="match status" value="1"/>
</dbReference>
<organism evidence="2 3">
    <name type="scientific">Metallosphaera yellowstonensis MK1</name>
    <dbReference type="NCBI Taxonomy" id="671065"/>
    <lineage>
        <taxon>Archaea</taxon>
        <taxon>Thermoproteota</taxon>
        <taxon>Thermoprotei</taxon>
        <taxon>Sulfolobales</taxon>
        <taxon>Sulfolobaceae</taxon>
        <taxon>Metallosphaera</taxon>
    </lineage>
</organism>
<dbReference type="GO" id="GO:0016301">
    <property type="term" value="F:kinase activity"/>
    <property type="evidence" value="ECO:0007669"/>
    <property type="project" value="UniProtKB-KW"/>
</dbReference>
<dbReference type="AlphaFoldDB" id="H2C7G9"/>
<feature type="domain" description="ATPase BadF/BadG/BcrA/BcrD type" evidence="1">
    <location>
        <begin position="7"/>
        <end position="291"/>
    </location>
</feature>
<dbReference type="Gene3D" id="3.30.420.40">
    <property type="match status" value="2"/>
</dbReference>
<protein>
    <submittedName>
        <fullName evidence="2">Putative N-acetylglucosamine kinase</fullName>
    </submittedName>
</protein>
<gene>
    <name evidence="2" type="ORF">MetMK1DRAFT_00025180</name>
</gene>
<dbReference type="InterPro" id="IPR052519">
    <property type="entry name" value="Euk-type_GlcNAc_Kinase"/>
</dbReference>
<name>H2C7G9_9CREN</name>
<dbReference type="EMBL" id="JH597770">
    <property type="protein sequence ID" value="EHP68095.1"/>
    <property type="molecule type" value="Genomic_DNA"/>
</dbReference>
<dbReference type="STRING" id="671065.MetMK1DRAFT_00025180"/>
<evidence type="ECO:0000313" key="2">
    <source>
        <dbReference type="EMBL" id="EHP68095.1"/>
    </source>
</evidence>
<dbReference type="PANTHER" id="PTHR43190">
    <property type="entry name" value="N-ACETYL-D-GLUCOSAMINE KINASE"/>
    <property type="match status" value="1"/>
</dbReference>
<keyword evidence="2" id="KW-0418">Kinase</keyword>
<dbReference type="RefSeq" id="WP_009074156.1">
    <property type="nucleotide sequence ID" value="NZ_JH597770.1"/>
</dbReference>
<proteinExistence type="predicted"/>
<reference evidence="2 3" key="1">
    <citation type="submission" date="2012-01" db="EMBL/GenBank/DDBJ databases">
        <title>Improved High-Quality Draft sequence of Metallosphaera yellowstonensis MK1.</title>
        <authorList>
            <consortium name="US DOE Joint Genome Institute"/>
            <person name="Lucas S."/>
            <person name="Han J."/>
            <person name="Cheng J.-F."/>
            <person name="Goodwin L."/>
            <person name="Pitluck S."/>
            <person name="Peters L."/>
            <person name="Teshima H."/>
            <person name="Detter J.C."/>
            <person name="Han C."/>
            <person name="Tapia R."/>
            <person name="Land M."/>
            <person name="Hauser L."/>
            <person name="Kyrpides N."/>
            <person name="Kozubal M."/>
            <person name="Macur R.E."/>
            <person name="Jay Z."/>
            <person name="Inskeep W."/>
            <person name="Woyke T."/>
        </authorList>
    </citation>
    <scope>NUCLEOTIDE SEQUENCE [LARGE SCALE GENOMIC DNA]</scope>
    <source>
        <strain evidence="2 3">MK1</strain>
    </source>
</reference>
<keyword evidence="2" id="KW-0808">Transferase</keyword>
<accession>H2C7G9</accession>
<dbReference type="Proteomes" id="UP000003980">
    <property type="component" value="Unassembled WGS sequence"/>
</dbReference>